<keyword evidence="2" id="KW-0472">Membrane</keyword>
<dbReference type="AlphaFoldDB" id="A0A2A2JU42"/>
<feature type="region of interest" description="Disordered" evidence="1">
    <location>
        <begin position="1"/>
        <end position="25"/>
    </location>
</feature>
<evidence type="ECO:0000256" key="2">
    <source>
        <dbReference type="SAM" id="Phobius"/>
    </source>
</evidence>
<feature type="compositionally biased region" description="Polar residues" evidence="1">
    <location>
        <begin position="1"/>
        <end position="12"/>
    </location>
</feature>
<gene>
    <name evidence="3" type="ORF">WR25_20197</name>
</gene>
<dbReference type="OrthoDB" id="5826189at2759"/>
<sequence length="301" mass="34331">MSLEGPSTSQSLGPDPGNPAQSQPNAIFIGYDHENPYVYDEGNKIWRSIRSFLRLNPSNPDYSRPDQFPGMSSRRETLRLNVSSNLDDDKPKTGWQRIKALYVNPPTMEYDLIGHFAQTTFFAGLIFGGLRGVPETERRFELIQSGQRGLVFHTTAYRDQFCSWYFPAYSGVLAGLRSIAVLVGGALIGPTGLSGLINGVLMGAISGLTLAVVPTLYGLYYDKTADQAYRMFKERYERDLHDKYFYQKRVREIMNINQCWRGTAIKMVEAERKERHKFAQEKLKMELEERGKSKKQENQED</sequence>
<accession>A0A2A2JU42</accession>
<feature type="transmembrane region" description="Helical" evidence="2">
    <location>
        <begin position="200"/>
        <end position="221"/>
    </location>
</feature>
<evidence type="ECO:0000313" key="3">
    <source>
        <dbReference type="EMBL" id="PAV65079.1"/>
    </source>
</evidence>
<proteinExistence type="predicted"/>
<reference evidence="3 4" key="1">
    <citation type="journal article" date="2017" name="Curr. Biol.">
        <title>Genome architecture and evolution of a unichromosomal asexual nematode.</title>
        <authorList>
            <person name="Fradin H."/>
            <person name="Zegar C."/>
            <person name="Gutwein M."/>
            <person name="Lucas J."/>
            <person name="Kovtun M."/>
            <person name="Corcoran D."/>
            <person name="Baugh L.R."/>
            <person name="Kiontke K."/>
            <person name="Gunsalus K."/>
            <person name="Fitch D.H."/>
            <person name="Piano F."/>
        </authorList>
    </citation>
    <scope>NUCLEOTIDE SEQUENCE [LARGE SCALE GENOMIC DNA]</scope>
    <source>
        <strain evidence="3">PF1309</strain>
    </source>
</reference>
<feature type="transmembrane region" description="Helical" evidence="2">
    <location>
        <begin position="166"/>
        <end position="188"/>
    </location>
</feature>
<comment type="caution">
    <text evidence="3">The sequence shown here is derived from an EMBL/GenBank/DDBJ whole genome shotgun (WGS) entry which is preliminary data.</text>
</comment>
<dbReference type="STRING" id="2018661.A0A2A2JU42"/>
<dbReference type="EMBL" id="LIAE01010222">
    <property type="protein sequence ID" value="PAV65079.1"/>
    <property type="molecule type" value="Genomic_DNA"/>
</dbReference>
<name>A0A2A2JU42_9BILA</name>
<organism evidence="3 4">
    <name type="scientific">Diploscapter pachys</name>
    <dbReference type="NCBI Taxonomy" id="2018661"/>
    <lineage>
        <taxon>Eukaryota</taxon>
        <taxon>Metazoa</taxon>
        <taxon>Ecdysozoa</taxon>
        <taxon>Nematoda</taxon>
        <taxon>Chromadorea</taxon>
        <taxon>Rhabditida</taxon>
        <taxon>Rhabditina</taxon>
        <taxon>Rhabditomorpha</taxon>
        <taxon>Rhabditoidea</taxon>
        <taxon>Rhabditidae</taxon>
        <taxon>Diploscapter</taxon>
    </lineage>
</organism>
<evidence type="ECO:0000256" key="1">
    <source>
        <dbReference type="SAM" id="MobiDB-lite"/>
    </source>
</evidence>
<keyword evidence="2" id="KW-1133">Transmembrane helix</keyword>
<protein>
    <submittedName>
        <fullName evidence="3">Uncharacterized protein</fullName>
    </submittedName>
</protein>
<evidence type="ECO:0000313" key="4">
    <source>
        <dbReference type="Proteomes" id="UP000218231"/>
    </source>
</evidence>
<keyword evidence="4" id="KW-1185">Reference proteome</keyword>
<dbReference type="Proteomes" id="UP000218231">
    <property type="component" value="Unassembled WGS sequence"/>
</dbReference>
<keyword evidence="2" id="KW-0812">Transmembrane</keyword>